<keyword evidence="1" id="KW-0732">Signal</keyword>
<organism evidence="2 3">
    <name type="scientific">Synaphobranchus kaupii</name>
    <name type="common">Kaup's arrowtooth eel</name>
    <dbReference type="NCBI Taxonomy" id="118154"/>
    <lineage>
        <taxon>Eukaryota</taxon>
        <taxon>Metazoa</taxon>
        <taxon>Chordata</taxon>
        <taxon>Craniata</taxon>
        <taxon>Vertebrata</taxon>
        <taxon>Euteleostomi</taxon>
        <taxon>Actinopterygii</taxon>
        <taxon>Neopterygii</taxon>
        <taxon>Teleostei</taxon>
        <taxon>Anguilliformes</taxon>
        <taxon>Synaphobranchidae</taxon>
        <taxon>Synaphobranchus</taxon>
    </lineage>
</organism>
<dbReference type="GO" id="GO:0005886">
    <property type="term" value="C:plasma membrane"/>
    <property type="evidence" value="ECO:0007669"/>
    <property type="project" value="TreeGrafter"/>
</dbReference>
<proteinExistence type="predicted"/>
<evidence type="ECO:0000313" key="2">
    <source>
        <dbReference type="EMBL" id="KAJ8367768.1"/>
    </source>
</evidence>
<dbReference type="InterPro" id="IPR000068">
    <property type="entry name" value="GPCR_3_Ca_sens_rcpt-rel"/>
</dbReference>
<comment type="caution">
    <text evidence="2">The sequence shown here is derived from an EMBL/GenBank/DDBJ whole genome shotgun (WGS) entry which is preliminary data.</text>
</comment>
<dbReference type="PANTHER" id="PTHR24061:SF528">
    <property type="entry name" value="C-FAMILY ODORANT RECEPTOR OLFCD2-RELATED"/>
    <property type="match status" value="1"/>
</dbReference>
<sequence>MLLLLLLLELVLNMQWMQTEGPVCRLLGRAEQPELAKDGDLIIGGIFSFRTGQDGAIDTFQTAPTPRPCKHAFLREFWENVFNCALTPQSLTDGRRLCSGSEHLREVENQFTDVSELRFTNNVYKAVYAVAHALHNLLSCACIGVQ</sequence>
<dbReference type="GO" id="GO:0004930">
    <property type="term" value="F:G protein-coupled receptor activity"/>
    <property type="evidence" value="ECO:0007669"/>
    <property type="project" value="InterPro"/>
</dbReference>
<dbReference type="InterPro" id="IPR028082">
    <property type="entry name" value="Peripla_BP_I"/>
</dbReference>
<dbReference type="AlphaFoldDB" id="A0A9Q1FV30"/>
<reference evidence="2" key="1">
    <citation type="journal article" date="2023" name="Science">
        <title>Genome structures resolve the early diversification of teleost fishes.</title>
        <authorList>
            <person name="Parey E."/>
            <person name="Louis A."/>
            <person name="Montfort J."/>
            <person name="Bouchez O."/>
            <person name="Roques C."/>
            <person name="Iampietro C."/>
            <person name="Lluch J."/>
            <person name="Castinel A."/>
            <person name="Donnadieu C."/>
            <person name="Desvignes T."/>
            <person name="Floi Bucao C."/>
            <person name="Jouanno E."/>
            <person name="Wen M."/>
            <person name="Mejri S."/>
            <person name="Dirks R."/>
            <person name="Jansen H."/>
            <person name="Henkel C."/>
            <person name="Chen W.J."/>
            <person name="Zahm M."/>
            <person name="Cabau C."/>
            <person name="Klopp C."/>
            <person name="Thompson A.W."/>
            <person name="Robinson-Rechavi M."/>
            <person name="Braasch I."/>
            <person name="Lecointre G."/>
            <person name="Bobe J."/>
            <person name="Postlethwait J.H."/>
            <person name="Berthelot C."/>
            <person name="Roest Crollius H."/>
            <person name="Guiguen Y."/>
        </authorList>
    </citation>
    <scope>NUCLEOTIDE SEQUENCE</scope>
    <source>
        <strain evidence="2">WJC10195</strain>
    </source>
</reference>
<evidence type="ECO:0000313" key="3">
    <source>
        <dbReference type="Proteomes" id="UP001152622"/>
    </source>
</evidence>
<evidence type="ECO:0000256" key="1">
    <source>
        <dbReference type="SAM" id="SignalP"/>
    </source>
</evidence>
<accession>A0A9Q1FV30</accession>
<dbReference type="OrthoDB" id="5984008at2759"/>
<protein>
    <submittedName>
        <fullName evidence="2">Uncharacterized protein</fullName>
    </submittedName>
</protein>
<feature type="signal peptide" evidence="1">
    <location>
        <begin position="1"/>
        <end position="21"/>
    </location>
</feature>
<feature type="chain" id="PRO_5040294923" evidence="1">
    <location>
        <begin position="22"/>
        <end position="146"/>
    </location>
</feature>
<dbReference type="SUPFAM" id="SSF53822">
    <property type="entry name" value="Periplasmic binding protein-like I"/>
    <property type="match status" value="1"/>
</dbReference>
<dbReference type="Proteomes" id="UP001152622">
    <property type="component" value="Chromosome 3"/>
</dbReference>
<dbReference type="EMBL" id="JAINUF010000003">
    <property type="protein sequence ID" value="KAJ8367768.1"/>
    <property type="molecule type" value="Genomic_DNA"/>
</dbReference>
<name>A0A9Q1FV30_SYNKA</name>
<keyword evidence="3" id="KW-1185">Reference proteome</keyword>
<dbReference type="Gene3D" id="3.40.50.2300">
    <property type="match status" value="1"/>
</dbReference>
<gene>
    <name evidence="2" type="ORF">SKAU_G00077960</name>
</gene>
<dbReference type="PANTHER" id="PTHR24061">
    <property type="entry name" value="CALCIUM-SENSING RECEPTOR-RELATED"/>
    <property type="match status" value="1"/>
</dbReference>